<reference evidence="10" key="1">
    <citation type="journal article" date="2021" name="Nat. Commun.">
        <title>Genetic determinants of endophytism in the Arabidopsis root mycobiome.</title>
        <authorList>
            <person name="Mesny F."/>
            <person name="Miyauchi S."/>
            <person name="Thiergart T."/>
            <person name="Pickel B."/>
            <person name="Atanasova L."/>
            <person name="Karlsson M."/>
            <person name="Huettel B."/>
            <person name="Barry K.W."/>
            <person name="Haridas S."/>
            <person name="Chen C."/>
            <person name="Bauer D."/>
            <person name="Andreopoulos W."/>
            <person name="Pangilinan J."/>
            <person name="LaButti K."/>
            <person name="Riley R."/>
            <person name="Lipzen A."/>
            <person name="Clum A."/>
            <person name="Drula E."/>
            <person name="Henrissat B."/>
            <person name="Kohler A."/>
            <person name="Grigoriev I.V."/>
            <person name="Martin F.M."/>
            <person name="Hacquard S."/>
        </authorList>
    </citation>
    <scope>NUCLEOTIDE SEQUENCE</scope>
    <source>
        <strain evidence="10">MPI-CAGE-CH-0243</strain>
    </source>
</reference>
<dbReference type="PANTHER" id="PTHR33938:SF8">
    <property type="entry name" value="CARBOXYLIC ESTER HYDROLASE"/>
    <property type="match status" value="1"/>
</dbReference>
<keyword evidence="5 8" id="KW-0378">Hydrolase</keyword>
<dbReference type="PANTHER" id="PTHR33938">
    <property type="entry name" value="FERULOYL ESTERASE B-RELATED"/>
    <property type="match status" value="1"/>
</dbReference>
<comment type="caution">
    <text evidence="10">The sequence shown here is derived from an EMBL/GenBank/DDBJ whole genome shotgun (WGS) entry which is preliminary data.</text>
</comment>
<evidence type="ECO:0000256" key="4">
    <source>
        <dbReference type="ARBA" id="ARBA00022729"/>
    </source>
</evidence>
<dbReference type="InterPro" id="IPR011118">
    <property type="entry name" value="Tannase/feruloyl_esterase"/>
</dbReference>
<dbReference type="Proteomes" id="UP000700596">
    <property type="component" value="Unassembled WGS sequence"/>
</dbReference>
<feature type="chain" id="PRO_5040534492" description="Carboxylic ester hydrolase" evidence="8">
    <location>
        <begin position="19"/>
        <end position="576"/>
    </location>
</feature>
<dbReference type="EC" id="3.1.1.-" evidence="8"/>
<evidence type="ECO:0000256" key="1">
    <source>
        <dbReference type="ARBA" id="ARBA00006249"/>
    </source>
</evidence>
<evidence type="ECO:0000256" key="6">
    <source>
        <dbReference type="ARBA" id="ARBA00022837"/>
    </source>
</evidence>
<organism evidence="10 11">
    <name type="scientific">Dendryphion nanum</name>
    <dbReference type="NCBI Taxonomy" id="256645"/>
    <lineage>
        <taxon>Eukaryota</taxon>
        <taxon>Fungi</taxon>
        <taxon>Dikarya</taxon>
        <taxon>Ascomycota</taxon>
        <taxon>Pezizomycotina</taxon>
        <taxon>Dothideomycetes</taxon>
        <taxon>Pleosporomycetidae</taxon>
        <taxon>Pleosporales</taxon>
        <taxon>Torulaceae</taxon>
        <taxon>Dendryphion</taxon>
    </lineage>
</organism>
<keyword evidence="11" id="KW-1185">Reference proteome</keyword>
<dbReference type="SUPFAM" id="SSF53474">
    <property type="entry name" value="alpha/beta-Hydrolases"/>
    <property type="match status" value="1"/>
</dbReference>
<evidence type="ECO:0000256" key="8">
    <source>
        <dbReference type="RuleBase" id="RU361238"/>
    </source>
</evidence>
<dbReference type="GO" id="GO:0046872">
    <property type="term" value="F:metal ion binding"/>
    <property type="evidence" value="ECO:0007669"/>
    <property type="project" value="UniProtKB-KW"/>
</dbReference>
<keyword evidence="3" id="KW-0479">Metal-binding</keyword>
<evidence type="ECO:0000313" key="11">
    <source>
        <dbReference type="Proteomes" id="UP000700596"/>
    </source>
</evidence>
<keyword evidence="7" id="KW-1015">Disulfide bond</keyword>
<sequence>MFLKLIIPPLLLVGGALAEPQANGTSAPASVESPSVPSTGRCKNATFKHSKIPGAKILEISAEERRNSTTPGLGPLMPPVPGLYYCEVKVYLTHPGADDKVLVETWLPLETDDWNGRYQAGGGGAYATGMFDFWHGPAVQAGYAASSTDGGHERFGFSDPTWILNPDKSVNWGLVHNFATRSLADQIVVAKDIVEQYYGTKPHHSYWNGCSQGGRQGYAIAQQYPGLLDGILANSPALKFPSIAMAAMWPRIVMKEAGTLVSNCEFSWFTSKALEQCDILDGARDGVISNPLACSFDHKSLIGQKFICNDYEITVTPAIAEVVSKLYKGPSTPFGGSLYPGHEHGSDPSPLFNITIDSAGVRTEQSTLLMDLWVRHVLNVEASSLTYAEWISLWLQTAQDYAWILNADSADLTAFSDAGGKLLTWHGTTDVVVPYQNTVTYRERVNLVTGDRTNVNDFYRLFLAPGVEHCGGGPGAWPRKPMEALVDWVEKGEAPETLDAEAVDEEGDLVTRELCLWPRTMKYMGIGSAKRASSWSCEGGDDEEQGESLENQEGGFLGGLKDKLTQVALGLGLNVE</sequence>
<feature type="signal peptide" evidence="8">
    <location>
        <begin position="1"/>
        <end position="18"/>
    </location>
</feature>
<keyword evidence="4 8" id="KW-0732">Signal</keyword>
<gene>
    <name evidence="10" type="ORF">B0J11DRAFT_432595</name>
</gene>
<evidence type="ECO:0000256" key="2">
    <source>
        <dbReference type="ARBA" id="ARBA00022487"/>
    </source>
</evidence>
<proteinExistence type="inferred from homology"/>
<comment type="similarity">
    <text evidence="1 8">Belongs to the tannase family.</text>
</comment>
<evidence type="ECO:0000256" key="7">
    <source>
        <dbReference type="ARBA" id="ARBA00023157"/>
    </source>
</evidence>
<evidence type="ECO:0000256" key="5">
    <source>
        <dbReference type="ARBA" id="ARBA00022801"/>
    </source>
</evidence>
<dbReference type="GO" id="GO:0030600">
    <property type="term" value="F:feruloyl esterase activity"/>
    <property type="evidence" value="ECO:0007669"/>
    <property type="project" value="UniProtKB-ARBA"/>
</dbReference>
<dbReference type="Pfam" id="PF07519">
    <property type="entry name" value="Tannase"/>
    <property type="match status" value="1"/>
</dbReference>
<evidence type="ECO:0000313" key="10">
    <source>
        <dbReference type="EMBL" id="KAH7127214.1"/>
    </source>
</evidence>
<dbReference type="EMBL" id="JAGMWT010000006">
    <property type="protein sequence ID" value="KAH7127214.1"/>
    <property type="molecule type" value="Genomic_DNA"/>
</dbReference>
<protein>
    <recommendedName>
        <fullName evidence="8">Carboxylic ester hydrolase</fullName>
        <ecNumber evidence="8">3.1.1.-</ecNumber>
    </recommendedName>
</protein>
<keyword evidence="2" id="KW-0719">Serine esterase</keyword>
<keyword evidence="6" id="KW-0106">Calcium</keyword>
<dbReference type="OrthoDB" id="3039123at2759"/>
<dbReference type="Gene3D" id="3.40.50.1820">
    <property type="entry name" value="alpha/beta hydrolase"/>
    <property type="match status" value="1"/>
</dbReference>
<evidence type="ECO:0000256" key="9">
    <source>
        <dbReference type="SAM" id="MobiDB-lite"/>
    </source>
</evidence>
<accession>A0A9P9DY67</accession>
<dbReference type="InterPro" id="IPR029058">
    <property type="entry name" value="AB_hydrolase_fold"/>
</dbReference>
<name>A0A9P9DY67_9PLEO</name>
<feature type="region of interest" description="Disordered" evidence="9">
    <location>
        <begin position="532"/>
        <end position="554"/>
    </location>
</feature>
<evidence type="ECO:0000256" key="3">
    <source>
        <dbReference type="ARBA" id="ARBA00022723"/>
    </source>
</evidence>
<dbReference type="AlphaFoldDB" id="A0A9P9DY67"/>